<dbReference type="EMBL" id="NKQK01000025">
    <property type="protein sequence ID" value="PSR91423.1"/>
    <property type="molecule type" value="Genomic_DNA"/>
</dbReference>
<organism evidence="4 5">
    <name type="scientific">Actinidia chinensis var. chinensis</name>
    <name type="common">Chinese soft-hair kiwi</name>
    <dbReference type="NCBI Taxonomy" id="1590841"/>
    <lineage>
        <taxon>Eukaryota</taxon>
        <taxon>Viridiplantae</taxon>
        <taxon>Streptophyta</taxon>
        <taxon>Embryophyta</taxon>
        <taxon>Tracheophyta</taxon>
        <taxon>Spermatophyta</taxon>
        <taxon>Magnoliopsida</taxon>
        <taxon>eudicotyledons</taxon>
        <taxon>Gunneridae</taxon>
        <taxon>Pentapetalae</taxon>
        <taxon>asterids</taxon>
        <taxon>Ericales</taxon>
        <taxon>Actinidiaceae</taxon>
        <taxon>Actinidia</taxon>
    </lineage>
</organism>
<feature type="region of interest" description="Disordered" evidence="3">
    <location>
        <begin position="231"/>
        <end position="276"/>
    </location>
</feature>
<dbReference type="PANTHER" id="PTHR10460:SF34">
    <property type="entry name" value="PROTEIN ABIL2-LIKE"/>
    <property type="match status" value="1"/>
</dbReference>
<dbReference type="PANTHER" id="PTHR10460">
    <property type="entry name" value="ABL INTERACTOR FAMILY MEMBER"/>
    <property type="match status" value="1"/>
</dbReference>
<feature type="compositionally biased region" description="Polar residues" evidence="3">
    <location>
        <begin position="260"/>
        <end position="276"/>
    </location>
</feature>
<name>A0A2R6PI14_ACTCC</name>
<evidence type="ECO:0000313" key="4">
    <source>
        <dbReference type="EMBL" id="PSR91423.1"/>
    </source>
</evidence>
<evidence type="ECO:0000256" key="1">
    <source>
        <dbReference type="ARBA" id="ARBA00010020"/>
    </source>
</evidence>
<dbReference type="Gramene" id="PSR91423">
    <property type="protein sequence ID" value="PSR91423"/>
    <property type="gene ID" value="CEY00_Acc28767"/>
</dbReference>
<accession>A0A2R6PI14</accession>
<evidence type="ECO:0000313" key="5">
    <source>
        <dbReference type="Proteomes" id="UP000241394"/>
    </source>
</evidence>
<dbReference type="InterPro" id="IPR028457">
    <property type="entry name" value="ABI"/>
</dbReference>
<evidence type="ECO:0000256" key="3">
    <source>
        <dbReference type="SAM" id="MobiDB-lite"/>
    </source>
</evidence>
<reference evidence="4 5" key="1">
    <citation type="submission" date="2017-07" db="EMBL/GenBank/DDBJ databases">
        <title>An improved, manually edited Actinidia chinensis var. chinensis (kiwifruit) genome highlights the challenges associated with draft genomes and gene prediction in plants.</title>
        <authorList>
            <person name="Pilkington S."/>
            <person name="Crowhurst R."/>
            <person name="Hilario E."/>
            <person name="Nardozza S."/>
            <person name="Fraser L."/>
            <person name="Peng Y."/>
            <person name="Gunaseelan K."/>
            <person name="Simpson R."/>
            <person name="Tahir J."/>
            <person name="Deroles S."/>
            <person name="Templeton K."/>
            <person name="Luo Z."/>
            <person name="Davy M."/>
            <person name="Cheng C."/>
            <person name="Mcneilage M."/>
            <person name="Scaglione D."/>
            <person name="Liu Y."/>
            <person name="Zhang Q."/>
            <person name="Datson P."/>
            <person name="De Silva N."/>
            <person name="Gardiner S."/>
            <person name="Bassett H."/>
            <person name="Chagne D."/>
            <person name="Mccallum J."/>
            <person name="Dzierzon H."/>
            <person name="Deng C."/>
            <person name="Wang Y.-Y."/>
            <person name="Barron N."/>
            <person name="Manako K."/>
            <person name="Bowen J."/>
            <person name="Foster T."/>
            <person name="Erridge Z."/>
            <person name="Tiffin H."/>
            <person name="Waite C."/>
            <person name="Davies K."/>
            <person name="Grierson E."/>
            <person name="Laing W."/>
            <person name="Kirk R."/>
            <person name="Chen X."/>
            <person name="Wood M."/>
            <person name="Montefiori M."/>
            <person name="Brummell D."/>
            <person name="Schwinn K."/>
            <person name="Catanach A."/>
            <person name="Fullerton C."/>
            <person name="Li D."/>
            <person name="Meiyalaghan S."/>
            <person name="Nieuwenhuizen N."/>
            <person name="Read N."/>
            <person name="Prakash R."/>
            <person name="Hunter D."/>
            <person name="Zhang H."/>
            <person name="Mckenzie M."/>
            <person name="Knabel M."/>
            <person name="Harris A."/>
            <person name="Allan A."/>
            <person name="Chen A."/>
            <person name="Janssen B."/>
            <person name="Plunkett B."/>
            <person name="Dwamena C."/>
            <person name="Voogd C."/>
            <person name="Leif D."/>
            <person name="Lafferty D."/>
            <person name="Souleyre E."/>
            <person name="Varkonyi-Gasic E."/>
            <person name="Gambi F."/>
            <person name="Hanley J."/>
            <person name="Yao J.-L."/>
            <person name="Cheung J."/>
            <person name="David K."/>
            <person name="Warren B."/>
            <person name="Marsh K."/>
            <person name="Snowden K."/>
            <person name="Lin-Wang K."/>
            <person name="Brian L."/>
            <person name="Martinez-Sanchez M."/>
            <person name="Wang M."/>
            <person name="Ileperuma N."/>
            <person name="Macnee N."/>
            <person name="Campin R."/>
            <person name="Mcatee P."/>
            <person name="Drummond R."/>
            <person name="Espley R."/>
            <person name="Ireland H."/>
            <person name="Wu R."/>
            <person name="Atkinson R."/>
            <person name="Karunairetnam S."/>
            <person name="Bulley S."/>
            <person name="Chunkath S."/>
            <person name="Hanley Z."/>
            <person name="Storey R."/>
            <person name="Thrimawithana A."/>
            <person name="Thomson S."/>
            <person name="David C."/>
            <person name="Testolin R."/>
        </authorList>
    </citation>
    <scope>NUCLEOTIDE SEQUENCE [LARGE SCALE GENOMIC DNA]</scope>
    <source>
        <strain evidence="5">cv. Red5</strain>
        <tissue evidence="4">Young leaf</tissue>
    </source>
</reference>
<dbReference type="OMA" id="HYIFPGK"/>
<dbReference type="Proteomes" id="UP000241394">
    <property type="component" value="Chromosome LG25"/>
</dbReference>
<reference evidence="5" key="2">
    <citation type="journal article" date="2018" name="BMC Genomics">
        <title>A manually annotated Actinidia chinensis var. chinensis (kiwifruit) genome highlights the challenges associated with draft genomes and gene prediction in plants.</title>
        <authorList>
            <person name="Pilkington S.M."/>
            <person name="Crowhurst R."/>
            <person name="Hilario E."/>
            <person name="Nardozza S."/>
            <person name="Fraser L."/>
            <person name="Peng Y."/>
            <person name="Gunaseelan K."/>
            <person name="Simpson R."/>
            <person name="Tahir J."/>
            <person name="Deroles S.C."/>
            <person name="Templeton K."/>
            <person name="Luo Z."/>
            <person name="Davy M."/>
            <person name="Cheng C."/>
            <person name="McNeilage M."/>
            <person name="Scaglione D."/>
            <person name="Liu Y."/>
            <person name="Zhang Q."/>
            <person name="Datson P."/>
            <person name="De Silva N."/>
            <person name="Gardiner S.E."/>
            <person name="Bassett H."/>
            <person name="Chagne D."/>
            <person name="McCallum J."/>
            <person name="Dzierzon H."/>
            <person name="Deng C."/>
            <person name="Wang Y.Y."/>
            <person name="Barron L."/>
            <person name="Manako K."/>
            <person name="Bowen J."/>
            <person name="Foster T.M."/>
            <person name="Erridge Z.A."/>
            <person name="Tiffin H."/>
            <person name="Waite C.N."/>
            <person name="Davies K.M."/>
            <person name="Grierson E.P."/>
            <person name="Laing W.A."/>
            <person name="Kirk R."/>
            <person name="Chen X."/>
            <person name="Wood M."/>
            <person name="Montefiori M."/>
            <person name="Brummell D.A."/>
            <person name="Schwinn K.E."/>
            <person name="Catanach A."/>
            <person name="Fullerton C."/>
            <person name="Li D."/>
            <person name="Meiyalaghan S."/>
            <person name="Nieuwenhuizen N."/>
            <person name="Read N."/>
            <person name="Prakash R."/>
            <person name="Hunter D."/>
            <person name="Zhang H."/>
            <person name="McKenzie M."/>
            <person name="Knabel M."/>
            <person name="Harris A."/>
            <person name="Allan A.C."/>
            <person name="Gleave A."/>
            <person name="Chen A."/>
            <person name="Janssen B.J."/>
            <person name="Plunkett B."/>
            <person name="Ampomah-Dwamena C."/>
            <person name="Voogd C."/>
            <person name="Leif D."/>
            <person name="Lafferty D."/>
            <person name="Souleyre E.J.F."/>
            <person name="Varkonyi-Gasic E."/>
            <person name="Gambi F."/>
            <person name="Hanley J."/>
            <person name="Yao J.L."/>
            <person name="Cheung J."/>
            <person name="David K.M."/>
            <person name="Warren B."/>
            <person name="Marsh K."/>
            <person name="Snowden K.C."/>
            <person name="Lin-Wang K."/>
            <person name="Brian L."/>
            <person name="Martinez-Sanchez M."/>
            <person name="Wang M."/>
            <person name="Ileperuma N."/>
            <person name="Macnee N."/>
            <person name="Campin R."/>
            <person name="McAtee P."/>
            <person name="Drummond R.S.M."/>
            <person name="Espley R.V."/>
            <person name="Ireland H.S."/>
            <person name="Wu R."/>
            <person name="Atkinson R.G."/>
            <person name="Karunairetnam S."/>
            <person name="Bulley S."/>
            <person name="Chunkath S."/>
            <person name="Hanley Z."/>
            <person name="Storey R."/>
            <person name="Thrimawithana A.H."/>
            <person name="Thomson S."/>
            <person name="David C."/>
            <person name="Testolin R."/>
            <person name="Huang H."/>
            <person name="Hellens R.P."/>
            <person name="Schaffer R.J."/>
        </authorList>
    </citation>
    <scope>NUCLEOTIDE SEQUENCE [LARGE SCALE GENOMIC DNA]</scope>
    <source>
        <strain evidence="5">cv. Red5</strain>
    </source>
</reference>
<proteinExistence type="inferred from homology"/>
<comment type="similarity">
    <text evidence="1">Belongs to the ABI family.</text>
</comment>
<sequence>MEREPSSCSVSAPQEASNYDEIFMQHSLLFADNLKDLKNIRKQLYSAAEYFERSYDKDDQKHIVVESVKDYITKAIVNTVDHLGSVAYKVNHFLDEKVDQFSGTELQFSCIEQRLRICQEFSERSGVLQQSLLIKTPKYQKQYTIPEKMPGISETESVYNNCSPSAENGSYPSKNDVQVTTVKPHSYLLRKDPPSLPSMGAASSPGNFSFARTVSQKELERSVSPECFPIRRAGSLGSRPNIPKPSNAKQQWSEELRRSASVSTQAEKNMTKQIQQYSKKSKPLYKFLFDMLKQKKDGKLHR</sequence>
<dbReference type="OrthoDB" id="1927036at2759"/>
<keyword evidence="5" id="KW-1185">Reference proteome</keyword>
<gene>
    <name evidence="4" type="ORF">CEY00_Acc28767</name>
</gene>
<comment type="function">
    <text evidence="2">Involved in regulation of actin and microtubule organization. Part of a WAVE complex that activates the Arp2/3 complex.</text>
</comment>
<dbReference type="STRING" id="1590841.A0A2R6PI14"/>
<dbReference type="AlphaFoldDB" id="A0A2R6PI14"/>
<comment type="caution">
    <text evidence="4">The sequence shown here is derived from an EMBL/GenBank/DDBJ whole genome shotgun (WGS) entry which is preliminary data.</text>
</comment>
<evidence type="ECO:0000256" key="2">
    <source>
        <dbReference type="ARBA" id="ARBA00025223"/>
    </source>
</evidence>
<dbReference type="Gene3D" id="6.10.140.1620">
    <property type="match status" value="1"/>
</dbReference>
<dbReference type="InParanoid" id="A0A2R6PI14"/>
<protein>
    <submittedName>
        <fullName evidence="4">Uncharacterized protein</fullName>
    </submittedName>
</protein>